<name>A0A4R6S4T6_LABRH</name>
<organism evidence="2 3">
    <name type="scientific">Labedaea rhizosphaerae</name>
    <dbReference type="NCBI Taxonomy" id="598644"/>
    <lineage>
        <taxon>Bacteria</taxon>
        <taxon>Bacillati</taxon>
        <taxon>Actinomycetota</taxon>
        <taxon>Actinomycetes</taxon>
        <taxon>Pseudonocardiales</taxon>
        <taxon>Pseudonocardiaceae</taxon>
        <taxon>Labedaea</taxon>
    </lineage>
</organism>
<gene>
    <name evidence="2" type="ORF">EV186_106139</name>
</gene>
<dbReference type="OrthoDB" id="3427828at2"/>
<keyword evidence="3" id="KW-1185">Reference proteome</keyword>
<dbReference type="Gene3D" id="2.50.20.20">
    <property type="match status" value="1"/>
</dbReference>
<evidence type="ECO:0000256" key="1">
    <source>
        <dbReference type="SAM" id="SignalP"/>
    </source>
</evidence>
<evidence type="ECO:0000313" key="2">
    <source>
        <dbReference type="EMBL" id="TDP93745.1"/>
    </source>
</evidence>
<proteinExistence type="predicted"/>
<sequence>MRKFAFAAVGTALALSLVACGGKDGTATGQAQGGNGNGGGLSIMANVADLAHQVDQGASTSNSAKITLDATMQGQAIKATGAYRLKPSVAMDMTMNTPEGAMHMVLVDNVLYIQLPEQARGQLGDKPWVKISANGDDPMSKMLGSMLTTVSDNVDVTKQIQQIKDAGTITKSAQENLDGQQVVHYWIDVDVQKLAALQKDELTKTALESLAKQGTKTLKYELWVRGDGLPAKFTTQMPVGSGQPVAVTVGFSDWGKPVTVQAPPADQVGEMPKMGG</sequence>
<feature type="signal peptide" evidence="1">
    <location>
        <begin position="1"/>
        <end position="21"/>
    </location>
</feature>
<reference evidence="2 3" key="1">
    <citation type="submission" date="2019-03" db="EMBL/GenBank/DDBJ databases">
        <title>Genomic Encyclopedia of Type Strains, Phase IV (KMG-IV): sequencing the most valuable type-strain genomes for metagenomic binning, comparative biology and taxonomic classification.</title>
        <authorList>
            <person name="Goeker M."/>
        </authorList>
    </citation>
    <scope>NUCLEOTIDE SEQUENCE [LARGE SCALE GENOMIC DNA]</scope>
    <source>
        <strain evidence="2 3">DSM 45361</strain>
    </source>
</reference>
<evidence type="ECO:0008006" key="4">
    <source>
        <dbReference type="Google" id="ProtNLM"/>
    </source>
</evidence>
<keyword evidence="1" id="KW-0732">Signal</keyword>
<dbReference type="AlphaFoldDB" id="A0A4R6S4T6"/>
<dbReference type="RefSeq" id="WP_133852756.1">
    <property type="nucleotide sequence ID" value="NZ_SNXZ01000006.1"/>
</dbReference>
<dbReference type="EMBL" id="SNXZ01000006">
    <property type="protein sequence ID" value="TDP93745.1"/>
    <property type="molecule type" value="Genomic_DNA"/>
</dbReference>
<protein>
    <recommendedName>
        <fullName evidence="4">LppX_LprAFG lipoprotein</fullName>
    </recommendedName>
</protein>
<comment type="caution">
    <text evidence="2">The sequence shown here is derived from an EMBL/GenBank/DDBJ whole genome shotgun (WGS) entry which is preliminary data.</text>
</comment>
<accession>A0A4R6S4T6</accession>
<feature type="chain" id="PRO_5038786914" description="LppX_LprAFG lipoprotein" evidence="1">
    <location>
        <begin position="22"/>
        <end position="276"/>
    </location>
</feature>
<dbReference type="InterPro" id="IPR029046">
    <property type="entry name" value="LolA/LolB/LppX"/>
</dbReference>
<dbReference type="PROSITE" id="PS51257">
    <property type="entry name" value="PROKAR_LIPOPROTEIN"/>
    <property type="match status" value="1"/>
</dbReference>
<evidence type="ECO:0000313" key="3">
    <source>
        <dbReference type="Proteomes" id="UP000295444"/>
    </source>
</evidence>
<dbReference type="Proteomes" id="UP000295444">
    <property type="component" value="Unassembled WGS sequence"/>
</dbReference>
<dbReference type="SUPFAM" id="SSF89392">
    <property type="entry name" value="Prokaryotic lipoproteins and lipoprotein localization factors"/>
    <property type="match status" value="1"/>
</dbReference>